<comment type="caution">
    <text evidence="19">The sequence shown here is derived from an EMBL/GenBank/DDBJ whole genome shotgun (WGS) entry which is preliminary data.</text>
</comment>
<evidence type="ECO:0000313" key="14">
    <source>
        <dbReference type="EMBL" id="KAG2941898.1"/>
    </source>
</evidence>
<feature type="coiled-coil region" evidence="10">
    <location>
        <begin position="171"/>
        <end position="198"/>
    </location>
</feature>
<dbReference type="PANTHER" id="PTHR47634">
    <property type="entry name" value="PROTEIN KINASE DOMAIN-CONTAINING PROTEIN-RELATED"/>
    <property type="match status" value="1"/>
</dbReference>
<dbReference type="PROSITE" id="PS50011">
    <property type="entry name" value="PROTEIN_KINASE_DOM"/>
    <property type="match status" value="1"/>
</dbReference>
<feature type="region of interest" description="Disordered" evidence="11">
    <location>
        <begin position="1"/>
        <end position="118"/>
    </location>
</feature>
<reference evidence="18" key="3">
    <citation type="submission" date="2021-01" db="EMBL/GenBank/DDBJ databases">
        <title>Phytophthora aleatoria, a newly-described species from Pinus radiata is distinct from Phytophthora cactorum isolates based on comparative genomics.</title>
        <authorList>
            <person name="Mcdougal R."/>
            <person name="Panda P."/>
            <person name="Williams N."/>
            <person name="Studholme D.J."/>
        </authorList>
    </citation>
    <scope>NUCLEOTIDE SEQUENCE</scope>
    <source>
        <strain evidence="18">NZFS 3830</strain>
    </source>
</reference>
<dbReference type="Proteomes" id="UP000735874">
    <property type="component" value="Unassembled WGS sequence"/>
</dbReference>
<dbReference type="EMBL" id="RCMG01000032">
    <property type="protein sequence ID" value="KAG2866947.1"/>
    <property type="molecule type" value="Genomic_DNA"/>
</dbReference>
<dbReference type="VEuPathDB" id="FungiDB:PC110_g12567"/>
<dbReference type="Proteomes" id="UP000760860">
    <property type="component" value="Unassembled WGS sequence"/>
</dbReference>
<dbReference type="EMBL" id="MJFZ01000339">
    <property type="protein sequence ID" value="RAW31060.1"/>
    <property type="molecule type" value="Genomic_DNA"/>
</dbReference>
<dbReference type="Proteomes" id="UP000251314">
    <property type="component" value="Unassembled WGS sequence"/>
</dbReference>
<evidence type="ECO:0000256" key="8">
    <source>
        <dbReference type="ARBA" id="ARBA00048679"/>
    </source>
</evidence>
<evidence type="ECO:0000313" key="16">
    <source>
        <dbReference type="EMBL" id="KAG2996840.1"/>
    </source>
</evidence>
<accession>A0A329S3G5</accession>
<evidence type="ECO:0000256" key="3">
    <source>
        <dbReference type="ARBA" id="ARBA00022679"/>
    </source>
</evidence>
<evidence type="ECO:0000313" key="15">
    <source>
        <dbReference type="EMBL" id="KAG2952755.1"/>
    </source>
</evidence>
<dbReference type="Pfam" id="PF00069">
    <property type="entry name" value="Pkinase"/>
    <property type="match status" value="2"/>
</dbReference>
<gene>
    <name evidence="18" type="ORF">JG687_00002982</name>
    <name evidence="19" type="ORF">PC110_g12567</name>
    <name evidence="13" type="ORF">PC113_g2362</name>
    <name evidence="14" type="ORF">PC115_g1677</name>
    <name evidence="15" type="ORF">PC117_g2512</name>
    <name evidence="16" type="ORF">PC118_g2258</name>
    <name evidence="17" type="ORF">PC129_g1242</name>
</gene>
<evidence type="ECO:0000256" key="11">
    <source>
        <dbReference type="SAM" id="MobiDB-lite"/>
    </source>
</evidence>
<dbReference type="PROSITE" id="PS00107">
    <property type="entry name" value="PROTEIN_KINASE_ATP"/>
    <property type="match status" value="1"/>
</dbReference>
<dbReference type="InterPro" id="IPR051334">
    <property type="entry name" value="SRPK"/>
</dbReference>
<keyword evidence="3" id="KW-0808">Transferase</keyword>
<dbReference type="Gene3D" id="1.10.510.10">
    <property type="entry name" value="Transferase(Phosphotransferase) domain 1"/>
    <property type="match status" value="2"/>
</dbReference>
<dbReference type="Proteomes" id="UP000774804">
    <property type="component" value="Unassembled WGS sequence"/>
</dbReference>
<dbReference type="GO" id="GO:0004674">
    <property type="term" value="F:protein serine/threonine kinase activity"/>
    <property type="evidence" value="ECO:0007669"/>
    <property type="project" value="UniProtKB-KW"/>
</dbReference>
<dbReference type="Proteomes" id="UP000697107">
    <property type="component" value="Unassembled WGS sequence"/>
</dbReference>
<keyword evidence="6 9" id="KW-0067">ATP-binding</keyword>
<evidence type="ECO:0000313" key="19">
    <source>
        <dbReference type="EMBL" id="RAW31060.1"/>
    </source>
</evidence>
<feature type="compositionally biased region" description="Low complexity" evidence="11">
    <location>
        <begin position="76"/>
        <end position="88"/>
    </location>
</feature>
<dbReference type="InterPro" id="IPR008271">
    <property type="entry name" value="Ser/Thr_kinase_AS"/>
</dbReference>
<dbReference type="Gene3D" id="3.30.200.20">
    <property type="entry name" value="Phosphorylase Kinase, domain 1"/>
    <property type="match status" value="1"/>
</dbReference>
<dbReference type="InterPro" id="IPR017441">
    <property type="entry name" value="Protein_kinase_ATP_BS"/>
</dbReference>
<dbReference type="GO" id="GO:0000245">
    <property type="term" value="P:spliceosomal complex assembly"/>
    <property type="evidence" value="ECO:0007669"/>
    <property type="project" value="TreeGrafter"/>
</dbReference>
<feature type="compositionally biased region" description="Polar residues" evidence="11">
    <location>
        <begin position="365"/>
        <end position="374"/>
    </location>
</feature>
<evidence type="ECO:0000313" key="17">
    <source>
        <dbReference type="EMBL" id="KAG3228213.1"/>
    </source>
</evidence>
<dbReference type="EMBL" id="RCML01000032">
    <property type="protein sequence ID" value="KAG2996840.1"/>
    <property type="molecule type" value="Genomic_DNA"/>
</dbReference>
<evidence type="ECO:0000256" key="9">
    <source>
        <dbReference type="PROSITE-ProRule" id="PRU10141"/>
    </source>
</evidence>
<dbReference type="GO" id="GO:0005524">
    <property type="term" value="F:ATP binding"/>
    <property type="evidence" value="ECO:0007669"/>
    <property type="project" value="UniProtKB-UniRule"/>
</dbReference>
<feature type="compositionally biased region" description="Low complexity" evidence="11">
    <location>
        <begin position="1"/>
        <end position="21"/>
    </location>
</feature>
<feature type="domain" description="Protein kinase" evidence="12">
    <location>
        <begin position="133"/>
        <end position="818"/>
    </location>
</feature>
<evidence type="ECO:0000313" key="18">
    <source>
        <dbReference type="EMBL" id="KAG6969844.1"/>
    </source>
</evidence>
<dbReference type="EMBL" id="RCMK01000033">
    <property type="protein sequence ID" value="KAG2952755.1"/>
    <property type="molecule type" value="Genomic_DNA"/>
</dbReference>
<proteinExistence type="predicted"/>
<dbReference type="SUPFAM" id="SSF56112">
    <property type="entry name" value="Protein kinase-like (PK-like)"/>
    <property type="match status" value="1"/>
</dbReference>
<keyword evidence="5" id="KW-0418">Kinase</keyword>
<evidence type="ECO:0000256" key="10">
    <source>
        <dbReference type="SAM" id="Coils"/>
    </source>
</evidence>
<feature type="region of interest" description="Disordered" evidence="11">
    <location>
        <begin position="302"/>
        <end position="374"/>
    </location>
</feature>
<keyword evidence="4 9" id="KW-0547">Nucleotide-binding</keyword>
<evidence type="ECO:0000256" key="1">
    <source>
        <dbReference type="ARBA" id="ARBA00012513"/>
    </source>
</evidence>
<feature type="compositionally biased region" description="Basic residues" evidence="11">
    <location>
        <begin position="327"/>
        <end position="341"/>
    </location>
</feature>
<evidence type="ECO:0000313" key="20">
    <source>
        <dbReference type="Proteomes" id="UP000251314"/>
    </source>
</evidence>
<organism evidence="19 20">
    <name type="scientific">Phytophthora cactorum</name>
    <dbReference type="NCBI Taxonomy" id="29920"/>
    <lineage>
        <taxon>Eukaryota</taxon>
        <taxon>Sar</taxon>
        <taxon>Stramenopiles</taxon>
        <taxon>Oomycota</taxon>
        <taxon>Peronosporomycetes</taxon>
        <taxon>Peronosporales</taxon>
        <taxon>Peronosporaceae</taxon>
        <taxon>Phytophthora</taxon>
    </lineage>
</organism>
<evidence type="ECO:0000256" key="4">
    <source>
        <dbReference type="ARBA" id="ARBA00022741"/>
    </source>
</evidence>
<keyword evidence="20" id="KW-1185">Reference proteome</keyword>
<evidence type="ECO:0000256" key="6">
    <source>
        <dbReference type="ARBA" id="ARBA00022840"/>
    </source>
</evidence>
<evidence type="ECO:0000256" key="2">
    <source>
        <dbReference type="ARBA" id="ARBA00022527"/>
    </source>
</evidence>
<dbReference type="EMBL" id="RCMI01000022">
    <property type="protein sequence ID" value="KAG2941898.1"/>
    <property type="molecule type" value="Genomic_DNA"/>
</dbReference>
<feature type="binding site" evidence="9">
    <location>
        <position position="162"/>
    </location>
    <ligand>
        <name>ATP</name>
        <dbReference type="ChEBI" id="CHEBI:30616"/>
    </ligand>
</feature>
<dbReference type="EMBL" id="JAENGZ010000086">
    <property type="protein sequence ID" value="KAG6969844.1"/>
    <property type="molecule type" value="Genomic_DNA"/>
</dbReference>
<feature type="compositionally biased region" description="Low complexity" evidence="11">
    <location>
        <begin position="42"/>
        <end position="53"/>
    </location>
</feature>
<dbReference type="EMBL" id="RCMV01000019">
    <property type="protein sequence ID" value="KAG3228213.1"/>
    <property type="molecule type" value="Genomic_DNA"/>
</dbReference>
<evidence type="ECO:0000256" key="5">
    <source>
        <dbReference type="ARBA" id="ARBA00022777"/>
    </source>
</evidence>
<evidence type="ECO:0000313" key="13">
    <source>
        <dbReference type="EMBL" id="KAG2866947.1"/>
    </source>
</evidence>
<dbReference type="GO" id="GO:0050684">
    <property type="term" value="P:regulation of mRNA processing"/>
    <property type="evidence" value="ECO:0007669"/>
    <property type="project" value="TreeGrafter"/>
</dbReference>
<reference evidence="19 20" key="1">
    <citation type="submission" date="2018-01" db="EMBL/GenBank/DDBJ databases">
        <title>Draft genome of the strawberry crown rot pathogen Phytophthora cactorum.</title>
        <authorList>
            <person name="Armitage A.D."/>
            <person name="Lysoe E."/>
            <person name="Nellist C.F."/>
            <person name="Harrison R.J."/>
            <person name="Brurberg M.B."/>
        </authorList>
    </citation>
    <scope>NUCLEOTIDE SEQUENCE [LARGE SCALE GENOMIC DNA]</scope>
    <source>
        <strain evidence="19 20">10300</strain>
    </source>
</reference>
<sequence length="836" mass="93625">MDAAARSAVRSSSAKTGPPAAKKTRNRKKKGRGAAPAPPSAAAPVATPSSSPEALEEAESGSLQSAEGSTSTARRSFSPLSGSSSQRCSSEEEEEENYEEDEYSSESEEEGESSYKPGGYHRVLAGEVYNSRFEVLEKLGWGHFSTVWKCLDRQTGAMVAMKVQKSARHYTEAAKDEIELLECTVHAARTEYESTEQQEAIKVIRLVDSFEHKGPNGVHVCMVFEMMGDNLLTLIKYYNYRGVPMQLVQRLTRDMMEGLAFLHGKCQIIHTDLKPENVLLSHRIPQLPKIRKAQWEAFRAMRQQARSGATNSNGADGAKMSKEDKKRLKNRLKKKRQKQRKQGGTVDREASVDGMVANGKMDSTAGPTLTSNSVDKLSSNLSQLAVSTTANNNQPADDAFVSNFAGHAADTVNDDASVSSDTTRTWYYQVGQQGDEEDKDWVHLPPEFAARVMLLLPEGRVAGSKRKEREFTLSVSTKPAAESTEEDEVVETSFVLRYLDHVDDDVVSSIEEKILELREGSSPRKAATSTTVKYRLWRLEFDARYTHAVLDYLERRVEGLRFLNVATSSGVALPGFFLPKPPSNEDIRSAAKEKTKEPEDNDVQVNVVIQGINLLSLAGSEDKKSLEVKPLQQRLGRWAGRFNKLANSEMFNLMKLDAKICDLGNACWTSKHFTNDIQTRQYRCPEVILGKRYDTSADIWSMACFVFELLTGDLLFDPKSGRNFNRDEDHLAQMIELLGRMPKAFTGSQRGLREFFNRKGDLKRIRSLKFWSLQQVLIEKYHFARHDAECLASFLSPMLRYDPAKRATAEECLAHPWLAHVDDVEEELAGGKKDRE</sequence>
<dbReference type="AlphaFoldDB" id="A0A329S3G5"/>
<protein>
    <recommendedName>
        <fullName evidence="1">non-specific serine/threonine protein kinase</fullName>
        <ecNumber evidence="1">2.7.11.1</ecNumber>
    </recommendedName>
</protein>
<comment type="catalytic activity">
    <reaction evidence="7">
        <text>L-threonyl-[protein] + ATP = O-phospho-L-threonyl-[protein] + ADP + H(+)</text>
        <dbReference type="Rhea" id="RHEA:46608"/>
        <dbReference type="Rhea" id="RHEA-COMP:11060"/>
        <dbReference type="Rhea" id="RHEA-COMP:11605"/>
        <dbReference type="ChEBI" id="CHEBI:15378"/>
        <dbReference type="ChEBI" id="CHEBI:30013"/>
        <dbReference type="ChEBI" id="CHEBI:30616"/>
        <dbReference type="ChEBI" id="CHEBI:61977"/>
        <dbReference type="ChEBI" id="CHEBI:456216"/>
        <dbReference type="EC" id="2.7.11.1"/>
    </reaction>
</comment>
<dbReference type="SMART" id="SM00220">
    <property type="entry name" value="S_TKc"/>
    <property type="match status" value="1"/>
</dbReference>
<dbReference type="EC" id="2.7.11.1" evidence="1"/>
<keyword evidence="10" id="KW-0175">Coiled coil</keyword>
<evidence type="ECO:0000259" key="12">
    <source>
        <dbReference type="PROSITE" id="PS50011"/>
    </source>
</evidence>
<dbReference type="PANTHER" id="PTHR47634:SF9">
    <property type="entry name" value="PROTEIN KINASE DOMAIN-CONTAINING PROTEIN-RELATED"/>
    <property type="match status" value="1"/>
</dbReference>
<reference evidence="13" key="2">
    <citation type="submission" date="2018-10" db="EMBL/GenBank/DDBJ databases">
        <title>Effector identification in a new, highly contiguous assembly of the strawberry crown rot pathogen Phytophthora cactorum.</title>
        <authorList>
            <person name="Armitage A.D."/>
            <person name="Nellist C.F."/>
            <person name="Bates H."/>
            <person name="Vickerstaff R.J."/>
            <person name="Harrison R.J."/>
        </authorList>
    </citation>
    <scope>NUCLEOTIDE SEQUENCE</scope>
    <source>
        <strain evidence="13">15-7</strain>
        <strain evidence="14">4032</strain>
        <strain evidence="15">4040</strain>
        <strain evidence="16">P415</strain>
        <strain evidence="17">P421</strain>
    </source>
</reference>
<dbReference type="Proteomes" id="UP000688947">
    <property type="component" value="Unassembled WGS sequence"/>
</dbReference>
<name>A0A329S3G5_9STRA</name>
<dbReference type="FunFam" id="1.10.510.10:FF:000339">
    <property type="entry name" value="Serine/threonine-protein kinase SRPK-like protein"/>
    <property type="match status" value="1"/>
</dbReference>
<feature type="compositionally biased region" description="Low complexity" evidence="11">
    <location>
        <begin position="60"/>
        <end position="69"/>
    </location>
</feature>
<evidence type="ECO:0000256" key="7">
    <source>
        <dbReference type="ARBA" id="ARBA00047899"/>
    </source>
</evidence>
<feature type="compositionally biased region" description="Acidic residues" evidence="11">
    <location>
        <begin position="91"/>
        <end position="112"/>
    </location>
</feature>
<dbReference type="OrthoDB" id="2649at2759"/>
<dbReference type="Proteomes" id="UP000736787">
    <property type="component" value="Unassembled WGS sequence"/>
</dbReference>
<keyword evidence="2" id="KW-0723">Serine/threonine-protein kinase</keyword>
<dbReference type="FunFam" id="3.30.200.20:FF:000770">
    <property type="entry name" value="SRSF protein kinase 2"/>
    <property type="match status" value="1"/>
</dbReference>
<dbReference type="PROSITE" id="PS00108">
    <property type="entry name" value="PROTEIN_KINASE_ST"/>
    <property type="match status" value="1"/>
</dbReference>
<dbReference type="STRING" id="29920.A0A329S3G5"/>
<feature type="compositionally biased region" description="Basic residues" evidence="11">
    <location>
        <begin position="22"/>
        <end position="32"/>
    </location>
</feature>
<dbReference type="InterPro" id="IPR000719">
    <property type="entry name" value="Prot_kinase_dom"/>
</dbReference>
<dbReference type="InterPro" id="IPR011009">
    <property type="entry name" value="Kinase-like_dom_sf"/>
</dbReference>
<comment type="catalytic activity">
    <reaction evidence="8">
        <text>L-seryl-[protein] + ATP = O-phospho-L-seryl-[protein] + ADP + H(+)</text>
        <dbReference type="Rhea" id="RHEA:17989"/>
        <dbReference type="Rhea" id="RHEA-COMP:9863"/>
        <dbReference type="Rhea" id="RHEA-COMP:11604"/>
        <dbReference type="ChEBI" id="CHEBI:15378"/>
        <dbReference type="ChEBI" id="CHEBI:29999"/>
        <dbReference type="ChEBI" id="CHEBI:30616"/>
        <dbReference type="ChEBI" id="CHEBI:83421"/>
        <dbReference type="ChEBI" id="CHEBI:456216"/>
        <dbReference type="EC" id="2.7.11.1"/>
    </reaction>
</comment>
<feature type="compositionally biased region" description="Polar residues" evidence="11">
    <location>
        <begin position="304"/>
        <end position="314"/>
    </location>
</feature>